<name>A0A0N5AG63_9BILA</name>
<evidence type="ECO:0000313" key="1">
    <source>
        <dbReference type="Proteomes" id="UP000046393"/>
    </source>
</evidence>
<accession>A0A0N5AG63</accession>
<organism evidence="1 2">
    <name type="scientific">Syphacia muris</name>
    <dbReference type="NCBI Taxonomy" id="451379"/>
    <lineage>
        <taxon>Eukaryota</taxon>
        <taxon>Metazoa</taxon>
        <taxon>Ecdysozoa</taxon>
        <taxon>Nematoda</taxon>
        <taxon>Chromadorea</taxon>
        <taxon>Rhabditida</taxon>
        <taxon>Spirurina</taxon>
        <taxon>Oxyuridomorpha</taxon>
        <taxon>Oxyuroidea</taxon>
        <taxon>Oxyuridae</taxon>
        <taxon>Syphacia</taxon>
    </lineage>
</organism>
<dbReference type="Proteomes" id="UP000046393">
    <property type="component" value="Unplaced"/>
</dbReference>
<evidence type="ECO:0000313" key="2">
    <source>
        <dbReference type="WBParaSite" id="SMUV_0000329401-mRNA-1"/>
    </source>
</evidence>
<proteinExistence type="predicted"/>
<reference evidence="2" key="1">
    <citation type="submission" date="2017-02" db="UniProtKB">
        <authorList>
            <consortium name="WormBaseParasite"/>
        </authorList>
    </citation>
    <scope>IDENTIFICATION</scope>
</reference>
<protein>
    <submittedName>
        <fullName evidence="2">Secreted protein</fullName>
    </submittedName>
</protein>
<sequence length="93" mass="10599">MKLMTTKGSTIATEVSVELERFRIMALLLFHVIYGCRSAINERNGERRRGGLECGMSEAWLIAHLPVEDPFPTRLQQGCCFILCQYLTTPFMT</sequence>
<dbReference type="WBParaSite" id="SMUV_0000329401-mRNA-1">
    <property type="protein sequence ID" value="SMUV_0000329401-mRNA-1"/>
    <property type="gene ID" value="SMUV_0000329401"/>
</dbReference>
<dbReference type="AlphaFoldDB" id="A0A0N5AG63"/>
<keyword evidence="1" id="KW-1185">Reference proteome</keyword>